<dbReference type="STRING" id="1220188.A0A4V3UNE0"/>
<evidence type="ECO:0000256" key="1">
    <source>
        <dbReference type="ARBA" id="ARBA00004370"/>
    </source>
</evidence>
<dbReference type="GO" id="GO:0005506">
    <property type="term" value="F:iron ion binding"/>
    <property type="evidence" value="ECO:0007669"/>
    <property type="project" value="InterPro"/>
</dbReference>
<dbReference type="InterPro" id="IPR006694">
    <property type="entry name" value="Fatty_acid_hydroxylase"/>
</dbReference>
<keyword evidence="4 5" id="KW-0472">Membrane</keyword>
<dbReference type="GO" id="GO:0016020">
    <property type="term" value="C:membrane"/>
    <property type="evidence" value="ECO:0007669"/>
    <property type="project" value="UniProtKB-SubCell"/>
</dbReference>
<dbReference type="AlphaFoldDB" id="A0A4V3UNE0"/>
<keyword evidence="3 5" id="KW-1133">Transmembrane helix</keyword>
<feature type="transmembrane region" description="Helical" evidence="5">
    <location>
        <begin position="92"/>
        <end position="111"/>
    </location>
</feature>
<feature type="transmembrane region" description="Helical" evidence="5">
    <location>
        <begin position="64"/>
        <end position="85"/>
    </location>
</feature>
<organism evidence="7 8">
    <name type="scientific">Aspergillus tanneri</name>
    <dbReference type="NCBI Taxonomy" id="1220188"/>
    <lineage>
        <taxon>Eukaryota</taxon>
        <taxon>Fungi</taxon>
        <taxon>Dikarya</taxon>
        <taxon>Ascomycota</taxon>
        <taxon>Pezizomycotina</taxon>
        <taxon>Eurotiomycetes</taxon>
        <taxon>Eurotiomycetidae</taxon>
        <taxon>Eurotiales</taxon>
        <taxon>Aspergillaceae</taxon>
        <taxon>Aspergillus</taxon>
        <taxon>Aspergillus subgen. Circumdati</taxon>
    </lineage>
</organism>
<feature type="transmembrane region" description="Helical" evidence="5">
    <location>
        <begin position="173"/>
        <end position="194"/>
    </location>
</feature>
<keyword evidence="8" id="KW-1185">Reference proteome</keyword>
<comment type="subcellular location">
    <subcellularLocation>
        <location evidence="1">Membrane</location>
    </subcellularLocation>
</comment>
<dbReference type="GO" id="GO:0016491">
    <property type="term" value="F:oxidoreductase activity"/>
    <property type="evidence" value="ECO:0007669"/>
    <property type="project" value="InterPro"/>
</dbReference>
<evidence type="ECO:0000313" key="7">
    <source>
        <dbReference type="EMBL" id="THC90794.1"/>
    </source>
</evidence>
<evidence type="ECO:0000256" key="4">
    <source>
        <dbReference type="ARBA" id="ARBA00023136"/>
    </source>
</evidence>
<evidence type="ECO:0000259" key="6">
    <source>
        <dbReference type="Pfam" id="PF04116"/>
    </source>
</evidence>
<comment type="caution">
    <text evidence="7">The sequence shown here is derived from an EMBL/GenBank/DDBJ whole genome shotgun (WGS) entry which is preliminary data.</text>
</comment>
<evidence type="ECO:0000256" key="2">
    <source>
        <dbReference type="ARBA" id="ARBA00022692"/>
    </source>
</evidence>
<gene>
    <name evidence="7" type="ORF">EYZ11_009748</name>
</gene>
<proteinExistence type="predicted"/>
<dbReference type="InterPro" id="IPR050307">
    <property type="entry name" value="Sterol_Desaturase_Related"/>
</dbReference>
<dbReference type="EMBL" id="SOSA01000481">
    <property type="protein sequence ID" value="THC90794.1"/>
    <property type="molecule type" value="Genomic_DNA"/>
</dbReference>
<accession>A0A4V3UNE0</accession>
<evidence type="ECO:0000256" key="5">
    <source>
        <dbReference type="SAM" id="Phobius"/>
    </source>
</evidence>
<reference evidence="7 8" key="1">
    <citation type="submission" date="2019-03" db="EMBL/GenBank/DDBJ databases">
        <title>The genome sequence of a newly discovered highly antifungal drug resistant Aspergillus species, Aspergillus tanneri NIH 1004.</title>
        <authorList>
            <person name="Mounaud S."/>
            <person name="Singh I."/>
            <person name="Joardar V."/>
            <person name="Pakala S."/>
            <person name="Pakala S."/>
            <person name="Venepally P."/>
            <person name="Hoover J."/>
            <person name="Nierman W."/>
            <person name="Chung J."/>
            <person name="Losada L."/>
        </authorList>
    </citation>
    <scope>NUCLEOTIDE SEQUENCE [LARGE SCALE GENOMIC DNA]</scope>
    <source>
        <strain evidence="7 8">NIH1004</strain>
    </source>
</reference>
<name>A0A4V3UNE0_9EURO</name>
<dbReference type="Proteomes" id="UP000308092">
    <property type="component" value="Unassembled WGS sequence"/>
</dbReference>
<dbReference type="GO" id="GO:0008610">
    <property type="term" value="P:lipid biosynthetic process"/>
    <property type="evidence" value="ECO:0007669"/>
    <property type="project" value="InterPro"/>
</dbReference>
<dbReference type="VEuPathDB" id="FungiDB:EYZ11_009748"/>
<feature type="domain" description="Fatty acid hydroxylase" evidence="6">
    <location>
        <begin position="183"/>
        <end position="328"/>
    </location>
</feature>
<keyword evidence="2 5" id="KW-0812">Transmembrane</keyword>
<evidence type="ECO:0000313" key="8">
    <source>
        <dbReference type="Proteomes" id="UP000308092"/>
    </source>
</evidence>
<sequence>MSTSLRNPKDSMKSTWNQQDRGQWTTAHWMLKLLGLDSPSSDKDKSTPVHEKSDKVPYAPELQFHIWVLIHALVPLSIHYAYIAYFGRNMSAFGAFFFYSFAFKAIAIHQLHVLRRLGNVYGFFDGDKHERDGVPDIGVRKVVNSLLSVATFRPMMTVFVAYQINEGPTTINWLWLPLTIGIYGLILDFWFYWYHRIMHDTDSLWQYHRTHHLTKHPNPLLTIYADSVQEVFDIVGIPMMAYISMKLVGFPFSFYDWWISQQYVVFTEILGHSGLRMEATSVSTLNWLWRFLDAELVIEDHDLHHRKGWRKSHNYGKQTRVWDRLFGTCHPRIEGHKDNIDYVNTRRVLQSPG</sequence>
<dbReference type="PANTHER" id="PTHR11863">
    <property type="entry name" value="STEROL DESATURASE"/>
    <property type="match status" value="1"/>
</dbReference>
<dbReference type="Pfam" id="PF04116">
    <property type="entry name" value="FA_hydroxylase"/>
    <property type="match status" value="1"/>
</dbReference>
<evidence type="ECO:0000256" key="3">
    <source>
        <dbReference type="ARBA" id="ARBA00022989"/>
    </source>
</evidence>
<protein>
    <recommendedName>
        <fullName evidence="6">Fatty acid hydroxylase domain-containing protein</fullName>
    </recommendedName>
</protein>